<dbReference type="PANTHER" id="PTHR44591">
    <property type="entry name" value="STRESS RESPONSE REGULATOR PROTEIN 1"/>
    <property type="match status" value="1"/>
</dbReference>
<keyword evidence="5" id="KW-1185">Reference proteome</keyword>
<dbReference type="InterPro" id="IPR011006">
    <property type="entry name" value="CheY-like_superfamily"/>
</dbReference>
<evidence type="ECO:0000313" key="5">
    <source>
        <dbReference type="Proteomes" id="UP001290861"/>
    </source>
</evidence>
<sequence length="163" mass="18205">MKKIAILCVEDEAEVREAVIRDLKPFAGAFRIEAAEDVNDARDVLTELEEEGLELGLALCDHMMPGESGVDFLVSLENNDEYQDSRKILITGQAGLEDTVRAVNEAQLHHYISKPWNPEELQSVVKKQLTDYVIENAEDLKPYVACLDGARLMTEIAKTGSDR</sequence>
<proteinExistence type="predicted"/>
<protein>
    <submittedName>
        <fullName evidence="4">Response regulator</fullName>
    </submittedName>
</protein>
<dbReference type="Gene3D" id="3.40.50.2300">
    <property type="match status" value="1"/>
</dbReference>
<name>A0ABU5N0U1_9BACT</name>
<dbReference type="Proteomes" id="UP001290861">
    <property type="component" value="Unassembled WGS sequence"/>
</dbReference>
<organism evidence="4 5">
    <name type="scientific">Pontiella agarivorans</name>
    <dbReference type="NCBI Taxonomy" id="3038953"/>
    <lineage>
        <taxon>Bacteria</taxon>
        <taxon>Pseudomonadati</taxon>
        <taxon>Kiritimatiellota</taxon>
        <taxon>Kiritimatiellia</taxon>
        <taxon>Kiritimatiellales</taxon>
        <taxon>Pontiellaceae</taxon>
        <taxon>Pontiella</taxon>
    </lineage>
</organism>
<feature type="domain" description="Response regulatory" evidence="3">
    <location>
        <begin position="5"/>
        <end position="129"/>
    </location>
</feature>
<accession>A0ABU5N0U1</accession>
<dbReference type="Pfam" id="PF00072">
    <property type="entry name" value="Response_reg"/>
    <property type="match status" value="1"/>
</dbReference>
<dbReference type="InterPro" id="IPR050595">
    <property type="entry name" value="Bact_response_regulator"/>
</dbReference>
<feature type="modified residue" description="4-aspartylphosphate" evidence="2">
    <location>
        <position position="61"/>
    </location>
</feature>
<evidence type="ECO:0000256" key="1">
    <source>
        <dbReference type="ARBA" id="ARBA00022553"/>
    </source>
</evidence>
<dbReference type="RefSeq" id="WP_322609842.1">
    <property type="nucleotide sequence ID" value="NZ_JARVCO010000012.1"/>
</dbReference>
<evidence type="ECO:0000256" key="2">
    <source>
        <dbReference type="PROSITE-ProRule" id="PRU00169"/>
    </source>
</evidence>
<dbReference type="SMART" id="SM00448">
    <property type="entry name" value="REC"/>
    <property type="match status" value="1"/>
</dbReference>
<dbReference type="PANTHER" id="PTHR44591:SF3">
    <property type="entry name" value="RESPONSE REGULATORY DOMAIN-CONTAINING PROTEIN"/>
    <property type="match status" value="1"/>
</dbReference>
<keyword evidence="1 2" id="KW-0597">Phosphoprotein</keyword>
<evidence type="ECO:0000259" key="3">
    <source>
        <dbReference type="PROSITE" id="PS50110"/>
    </source>
</evidence>
<dbReference type="InterPro" id="IPR001789">
    <property type="entry name" value="Sig_transdc_resp-reg_receiver"/>
</dbReference>
<dbReference type="SUPFAM" id="SSF52172">
    <property type="entry name" value="CheY-like"/>
    <property type="match status" value="1"/>
</dbReference>
<comment type="caution">
    <text evidence="4">The sequence shown here is derived from an EMBL/GenBank/DDBJ whole genome shotgun (WGS) entry which is preliminary data.</text>
</comment>
<dbReference type="PROSITE" id="PS50110">
    <property type="entry name" value="RESPONSE_REGULATORY"/>
    <property type="match status" value="1"/>
</dbReference>
<reference evidence="4 5" key="1">
    <citation type="journal article" date="2024" name="Appl. Environ. Microbiol.">
        <title>Pontiella agarivorans sp. nov., a novel marine anaerobic bacterium capable of degrading macroalgal polysaccharides and fixing nitrogen.</title>
        <authorList>
            <person name="Liu N."/>
            <person name="Kivenson V."/>
            <person name="Peng X."/>
            <person name="Cui Z."/>
            <person name="Lankiewicz T.S."/>
            <person name="Gosselin K.M."/>
            <person name="English C.J."/>
            <person name="Blair E.M."/>
            <person name="O'Malley M.A."/>
            <person name="Valentine D.L."/>
        </authorList>
    </citation>
    <scope>NUCLEOTIDE SEQUENCE [LARGE SCALE GENOMIC DNA]</scope>
    <source>
        <strain evidence="4 5">NLcol2</strain>
    </source>
</reference>
<gene>
    <name evidence="4" type="ORF">P9H32_15650</name>
</gene>
<evidence type="ECO:0000313" key="4">
    <source>
        <dbReference type="EMBL" id="MDZ8120065.1"/>
    </source>
</evidence>
<dbReference type="EMBL" id="JARVCO010000012">
    <property type="protein sequence ID" value="MDZ8120065.1"/>
    <property type="molecule type" value="Genomic_DNA"/>
</dbReference>